<organism evidence="2 3">
    <name type="scientific">Rhodohalobacter barkolensis</name>
    <dbReference type="NCBI Taxonomy" id="2053187"/>
    <lineage>
        <taxon>Bacteria</taxon>
        <taxon>Pseudomonadati</taxon>
        <taxon>Balneolota</taxon>
        <taxon>Balneolia</taxon>
        <taxon>Balneolales</taxon>
        <taxon>Balneolaceae</taxon>
        <taxon>Rhodohalobacter</taxon>
    </lineage>
</organism>
<dbReference type="EMBL" id="PISP01000001">
    <property type="protein sequence ID" value="PKD44489.1"/>
    <property type="molecule type" value="Genomic_DNA"/>
</dbReference>
<dbReference type="SUPFAM" id="SSF48452">
    <property type="entry name" value="TPR-like"/>
    <property type="match status" value="1"/>
</dbReference>
<gene>
    <name evidence="2" type="ORF">CWD77_03210</name>
</gene>
<dbReference type="InterPro" id="IPR019734">
    <property type="entry name" value="TPR_rpt"/>
</dbReference>
<dbReference type="InterPro" id="IPR011990">
    <property type="entry name" value="TPR-like_helical_dom_sf"/>
</dbReference>
<protein>
    <submittedName>
        <fullName evidence="2">Uncharacterized protein</fullName>
    </submittedName>
</protein>
<proteinExistence type="predicted"/>
<dbReference type="Gene3D" id="1.25.40.10">
    <property type="entry name" value="Tetratricopeptide repeat domain"/>
    <property type="match status" value="1"/>
</dbReference>
<name>A0A2N0VJY3_9BACT</name>
<keyword evidence="3" id="KW-1185">Reference proteome</keyword>
<feature type="repeat" description="TPR" evidence="1">
    <location>
        <begin position="50"/>
        <end position="83"/>
    </location>
</feature>
<evidence type="ECO:0000256" key="1">
    <source>
        <dbReference type="PROSITE-ProRule" id="PRU00339"/>
    </source>
</evidence>
<sequence>MLFFSEVSYSQGQQTTSTVDATTYQLWSQQDWNTLIETGNLAIKNGIDFYYLRYRLGVAYYEKQNYHRAAQHFQKAFEMNDSDELLKEYLYYSYLFSGRNYEAYFTEQTFSKATRRKLNLGKDLTFKNIYVSWSGQQDAPESAIENFNSSIGNEGLQTVSTGFNLFQIGGEHSAGKRTWFSHTYAHLQKSYFLFSNIDGSTVINPDETVYLNQYYIGTTTLLKPGLDLRFGLHYINLLNYVTTVTSAPRPRSFRTGVTNNDFVGSAGVNRRFSYVETGISSSVSNLNGATQLQQNAILSFFPFGNLRFYTSSILHYQSEKAGNQDWRTDLIFTQKAGLKLMNRIWTEAFMNFGDQLNVVTDNGHTIFNDTNVTTSRYGIRLHTLITNKMNLLLDYSNIEKESRFTGGESGSVIQNAVPYETQNLTVTLLWNI</sequence>
<evidence type="ECO:0000313" key="3">
    <source>
        <dbReference type="Proteomes" id="UP000233398"/>
    </source>
</evidence>
<accession>A0A2N0VJY3</accession>
<comment type="caution">
    <text evidence="2">The sequence shown here is derived from an EMBL/GenBank/DDBJ whole genome shotgun (WGS) entry which is preliminary data.</text>
</comment>
<evidence type="ECO:0000313" key="2">
    <source>
        <dbReference type="EMBL" id="PKD44489.1"/>
    </source>
</evidence>
<dbReference type="AlphaFoldDB" id="A0A2N0VJY3"/>
<keyword evidence="1" id="KW-0802">TPR repeat</keyword>
<dbReference type="Proteomes" id="UP000233398">
    <property type="component" value="Unassembled WGS sequence"/>
</dbReference>
<dbReference type="PROSITE" id="PS50005">
    <property type="entry name" value="TPR"/>
    <property type="match status" value="1"/>
</dbReference>
<reference evidence="2 3" key="1">
    <citation type="submission" date="2017-11" db="EMBL/GenBank/DDBJ databases">
        <title>Rhodohalobacter 15182 sp. nov., isolated from a salt lake.</title>
        <authorList>
            <person name="Han S."/>
        </authorList>
    </citation>
    <scope>NUCLEOTIDE SEQUENCE [LARGE SCALE GENOMIC DNA]</scope>
    <source>
        <strain evidence="2 3">15182</strain>
    </source>
</reference>
<dbReference type="SMART" id="SM00028">
    <property type="entry name" value="TPR"/>
    <property type="match status" value="1"/>
</dbReference>